<organism evidence="1">
    <name type="scientific">marine sediment metagenome</name>
    <dbReference type="NCBI Taxonomy" id="412755"/>
    <lineage>
        <taxon>unclassified sequences</taxon>
        <taxon>metagenomes</taxon>
        <taxon>ecological metagenomes</taxon>
    </lineage>
</organism>
<gene>
    <name evidence="1" type="ORF">S03H2_12468</name>
</gene>
<feature type="non-terminal residue" evidence="1">
    <location>
        <position position="99"/>
    </location>
</feature>
<dbReference type="EMBL" id="BARU01006343">
    <property type="protein sequence ID" value="GAH46865.1"/>
    <property type="molecule type" value="Genomic_DNA"/>
</dbReference>
<comment type="caution">
    <text evidence="1">The sequence shown here is derived from an EMBL/GenBank/DDBJ whole genome shotgun (WGS) entry which is preliminary data.</text>
</comment>
<accession>X1GPQ7</accession>
<sequence length="99" mass="11191">MALTLEAVQEVMSALKAEFNMRLLNISRDAPYWQERLLESRMTDENASKLRSAFVNQRTRTDWPTLNELARFLRVNVLAGPPAATAARDYLPLGSPEAL</sequence>
<proteinExistence type="predicted"/>
<evidence type="ECO:0000313" key="1">
    <source>
        <dbReference type="EMBL" id="GAH46865.1"/>
    </source>
</evidence>
<reference evidence="1" key="1">
    <citation type="journal article" date="2014" name="Front. Microbiol.">
        <title>High frequency of phylogenetically diverse reductive dehalogenase-homologous genes in deep subseafloor sedimentary metagenomes.</title>
        <authorList>
            <person name="Kawai M."/>
            <person name="Futagami T."/>
            <person name="Toyoda A."/>
            <person name="Takaki Y."/>
            <person name="Nishi S."/>
            <person name="Hori S."/>
            <person name="Arai W."/>
            <person name="Tsubouchi T."/>
            <person name="Morono Y."/>
            <person name="Uchiyama I."/>
            <person name="Ito T."/>
            <person name="Fujiyama A."/>
            <person name="Inagaki F."/>
            <person name="Takami H."/>
        </authorList>
    </citation>
    <scope>NUCLEOTIDE SEQUENCE</scope>
    <source>
        <strain evidence="1">Expedition CK06-06</strain>
    </source>
</reference>
<name>X1GPQ7_9ZZZZ</name>
<dbReference type="AlphaFoldDB" id="X1GPQ7"/>
<protein>
    <submittedName>
        <fullName evidence="1">Uncharacterized protein</fullName>
    </submittedName>
</protein>